<proteinExistence type="predicted"/>
<reference evidence="2 3" key="1">
    <citation type="submission" date="2014-04" db="EMBL/GenBank/DDBJ databases">
        <authorList>
            <consortium name="DOE Joint Genome Institute"/>
            <person name="Kuo A."/>
            <person name="Gay G."/>
            <person name="Dore J."/>
            <person name="Kohler A."/>
            <person name="Nagy L.G."/>
            <person name="Floudas D."/>
            <person name="Copeland A."/>
            <person name="Barry K.W."/>
            <person name="Cichocki N."/>
            <person name="Veneault-Fourrey C."/>
            <person name="LaButti K."/>
            <person name="Lindquist E.A."/>
            <person name="Lipzen A."/>
            <person name="Lundell T."/>
            <person name="Morin E."/>
            <person name="Murat C."/>
            <person name="Sun H."/>
            <person name="Tunlid A."/>
            <person name="Henrissat B."/>
            <person name="Grigoriev I.V."/>
            <person name="Hibbett D.S."/>
            <person name="Martin F."/>
            <person name="Nordberg H.P."/>
            <person name="Cantor M.N."/>
            <person name="Hua S.X."/>
        </authorList>
    </citation>
    <scope>NUCLEOTIDE SEQUENCE [LARGE SCALE GENOMIC DNA]</scope>
    <source>
        <strain evidence="3">h7</strain>
    </source>
</reference>
<dbReference type="EMBL" id="KN831786">
    <property type="protein sequence ID" value="KIM39369.1"/>
    <property type="molecule type" value="Genomic_DNA"/>
</dbReference>
<feature type="compositionally biased region" description="Polar residues" evidence="1">
    <location>
        <begin position="179"/>
        <end position="190"/>
    </location>
</feature>
<organism evidence="2 3">
    <name type="scientific">Hebeloma cylindrosporum</name>
    <dbReference type="NCBI Taxonomy" id="76867"/>
    <lineage>
        <taxon>Eukaryota</taxon>
        <taxon>Fungi</taxon>
        <taxon>Dikarya</taxon>
        <taxon>Basidiomycota</taxon>
        <taxon>Agaricomycotina</taxon>
        <taxon>Agaricomycetes</taxon>
        <taxon>Agaricomycetidae</taxon>
        <taxon>Agaricales</taxon>
        <taxon>Agaricineae</taxon>
        <taxon>Hymenogastraceae</taxon>
        <taxon>Hebeloma</taxon>
    </lineage>
</organism>
<protein>
    <submittedName>
        <fullName evidence="2">Uncharacterized protein</fullName>
    </submittedName>
</protein>
<evidence type="ECO:0000313" key="3">
    <source>
        <dbReference type="Proteomes" id="UP000053424"/>
    </source>
</evidence>
<sequence length="221" mass="23662">MLRFDLSCFQFLFLTYNRLPQQLSIAPFPNLPPSNKIPMPELADLSDLSLHSPSSQIVGTPFATDSTTKFEYPFPDAPASSSGSLPPQQFSGVVSPSANTLSMSIIAGNPDSPPLESCSSFPMLSTARSPSNPSSPVVSSEMPSYNPAHPKLKAIDPPIPPSLAKKRGRWSLALGSLGRRTSFSGPTSEDSASEHTPRFALDDPGNCSARSSPREEQNNKN</sequence>
<feature type="compositionally biased region" description="Polar residues" evidence="1">
    <location>
        <begin position="117"/>
        <end position="128"/>
    </location>
</feature>
<feature type="compositionally biased region" description="Low complexity" evidence="1">
    <location>
        <begin position="129"/>
        <end position="144"/>
    </location>
</feature>
<feature type="compositionally biased region" description="Basic and acidic residues" evidence="1">
    <location>
        <begin position="212"/>
        <end position="221"/>
    </location>
</feature>
<gene>
    <name evidence="2" type="ORF">M413DRAFT_198074</name>
</gene>
<dbReference type="AlphaFoldDB" id="A0A0C3C532"/>
<evidence type="ECO:0000256" key="1">
    <source>
        <dbReference type="SAM" id="MobiDB-lite"/>
    </source>
</evidence>
<feature type="compositionally biased region" description="Basic and acidic residues" evidence="1">
    <location>
        <begin position="192"/>
        <end position="201"/>
    </location>
</feature>
<evidence type="ECO:0000313" key="2">
    <source>
        <dbReference type="EMBL" id="KIM39369.1"/>
    </source>
</evidence>
<dbReference type="HOGENOM" id="CLU_1250804_0_0_1"/>
<name>A0A0C3C532_HEBCY</name>
<reference evidence="3" key="2">
    <citation type="submission" date="2015-01" db="EMBL/GenBank/DDBJ databases">
        <title>Evolutionary Origins and Diversification of the Mycorrhizal Mutualists.</title>
        <authorList>
            <consortium name="DOE Joint Genome Institute"/>
            <consortium name="Mycorrhizal Genomics Consortium"/>
            <person name="Kohler A."/>
            <person name="Kuo A."/>
            <person name="Nagy L.G."/>
            <person name="Floudas D."/>
            <person name="Copeland A."/>
            <person name="Barry K.W."/>
            <person name="Cichocki N."/>
            <person name="Veneault-Fourrey C."/>
            <person name="LaButti K."/>
            <person name="Lindquist E.A."/>
            <person name="Lipzen A."/>
            <person name="Lundell T."/>
            <person name="Morin E."/>
            <person name="Murat C."/>
            <person name="Riley R."/>
            <person name="Ohm R."/>
            <person name="Sun H."/>
            <person name="Tunlid A."/>
            <person name="Henrissat B."/>
            <person name="Grigoriev I.V."/>
            <person name="Hibbett D.S."/>
            <person name="Martin F."/>
        </authorList>
    </citation>
    <scope>NUCLEOTIDE SEQUENCE [LARGE SCALE GENOMIC DNA]</scope>
    <source>
        <strain evidence="3">h7</strain>
    </source>
</reference>
<feature type="region of interest" description="Disordered" evidence="1">
    <location>
        <begin position="116"/>
        <end position="221"/>
    </location>
</feature>
<dbReference type="Proteomes" id="UP000053424">
    <property type="component" value="Unassembled WGS sequence"/>
</dbReference>
<dbReference type="OrthoDB" id="3003645at2759"/>
<accession>A0A0C3C532</accession>
<keyword evidence="3" id="KW-1185">Reference proteome</keyword>